<dbReference type="InterPro" id="IPR002156">
    <property type="entry name" value="RNaseH_domain"/>
</dbReference>
<sequence>MEEMAISENERGGNRLPTFNRKKIQSEVRVPGGQRERKVQHSQGRTEGRQRSHSREPSFLGEARKKRRIEELEEELKLLKEGNENKDEQHRRRRNRSHSGSCESSHRVPTRKERSGRSDHKHQRTVSPKRRRHNCSKTPPPQHEHNPVWRKLQQISFSHFSAKIEQAKFPAKFTSPNLAVYNGKSDPVGHLSRYRKAMALHNSNDALMCLVFPSSLGEPKEIDSLLALTMKAGETLKSYSTRYWEVYNDIDACDKDIVVKTFQFGLHQDRKLRKSFTKRPHVSMADLMTRLEQHISVEDDPKSTAKVAEVALLIDIKATQPESRRAKKTKSSTDQPRTGICLAVYIMFKESIYRLLPLIKDKPYFQWPSKMPGDPATRETKPYCSYHWEPGHLTEQCRAYKYHLEHLVKNGHLRHHDQRGEMRKAAHLREVFQIQDSAQMAPVPLKKESVEQIVFNDQDLEGVQLPHSDALVITLRIGEFDIKRILIDPGSSIKIMYESLFRGLGLGKKDLSRIEGPLSGFFGETVVPSGKVTINVRAGTVSSPTEFFILNALSPYNAILGRPWLHRMGTVPSTLHQRLRFQHRKASWKLWGTNWRQSSAWWPQLNKRPNSLKKQRKAPMGANSNYRTGRIVKNAILKRNEHKSQLLALLKEYQDVFTWTPYEAPGVDSEFVCHELNVSPKYKPVIQKARRTAPQHAEAVQEEVERLLKIGAVREVLYPQWLSNTVVVKKKNEKWRNELLGCLPRVPSDRPEKRRPGKDRIHHTQRSILLQGKTVEVYIDDMVVKSVKGTNHVEDLRQVFSILRRHNLKLNASKCAFGVGSGKFLGFMVTQRGIEANPDQIAAIQGLQPPKNVREGKSFAWSEESDQAFEQLKKNLSKPPLLSSPKEGEPLYIYLAASDKAVSAAIIRNDSGEQRPVYYTSKTMNEAETRYLSLEKSALALFIVAKKLPHYFQAHTMVVLTSLPLKALFRSLDFSGRISKWGAQLGAYNVRYKPRTAIKGQVLVDFIAEFAPENSDILTGEEHPKDAKRNLKKKGWALYVDGAANSRGSAEYEALLHGLRTARRLSADPLTIHCDSQLIVNQLTREYMAKDKRMIAYLNLAKNLLKDFCEFNIERVGREHNGHADLLAGLASFMAPDFRRTITVEVQDSPSIAEKGQGSIYLVEAGPSWMDPILDYLVKDILPADQKEAAKVRKTAMSGHTGGRSLAHRAIGQSYWWPYMQKDAAQYVRRCDKCQLFAPAIHKPASQLNPISSPWPFAQWGLDLVGPLPRATGNRQWLIVATDYFTKWVKAEPLACITDSESRKFIWKNIITRFGIPKCLISNNGTQFDNGPFKKYCSEFGIKNHFSSPAYPQENGQAESSNKTILNRIKKRLEEVMGRWVEELPTILWTFRTTPRSSTGETPFSLTYGVEAVIPLEVGLPTLRSEEYDQENNELMLAKDLDLAQERKDLAMIRLASYQGDLKKRYGRNVSKWILAPGDLVLRKVLGSRKDPTQGKLGANWEGPYQIISEAGLGAFNLKGMDDKPLKRPWNISNLKNVYQ</sequence>
<feature type="compositionally biased region" description="Basic and acidic residues" evidence="2">
    <location>
        <begin position="34"/>
        <end position="56"/>
    </location>
</feature>
<dbReference type="SUPFAM" id="SSF53098">
    <property type="entry name" value="Ribonuclease H-like"/>
    <property type="match status" value="2"/>
</dbReference>
<dbReference type="GO" id="GO:0004523">
    <property type="term" value="F:RNA-DNA hybrid ribonuclease activity"/>
    <property type="evidence" value="ECO:0007669"/>
    <property type="project" value="InterPro"/>
</dbReference>
<feature type="region of interest" description="Disordered" evidence="2">
    <location>
        <begin position="1"/>
        <end position="146"/>
    </location>
</feature>
<keyword evidence="1" id="KW-0233">DNA recombination</keyword>
<dbReference type="GO" id="GO:0003676">
    <property type="term" value="F:nucleic acid binding"/>
    <property type="evidence" value="ECO:0007669"/>
    <property type="project" value="InterPro"/>
</dbReference>
<dbReference type="SUPFAM" id="SSF56672">
    <property type="entry name" value="DNA/RNA polymerases"/>
    <property type="match status" value="1"/>
</dbReference>
<dbReference type="Gene3D" id="3.30.70.270">
    <property type="match status" value="1"/>
</dbReference>
<dbReference type="PANTHER" id="PTHR48475:SF2">
    <property type="entry name" value="RIBONUCLEASE H"/>
    <property type="match status" value="1"/>
</dbReference>
<dbReference type="Pfam" id="PF17921">
    <property type="entry name" value="Integrase_H2C2"/>
    <property type="match status" value="1"/>
</dbReference>
<dbReference type="InterPro" id="IPR041577">
    <property type="entry name" value="RT_RNaseH_2"/>
</dbReference>
<feature type="compositionally biased region" description="Basic and acidic residues" evidence="2">
    <location>
        <begin position="104"/>
        <end position="118"/>
    </location>
</feature>
<dbReference type="InterPro" id="IPR021109">
    <property type="entry name" value="Peptidase_aspartic_dom_sf"/>
</dbReference>
<protein>
    <recommendedName>
        <fullName evidence="3">Integrase catalytic domain-containing protein</fullName>
    </recommendedName>
</protein>
<dbReference type="GO" id="GO:0006310">
    <property type="term" value="P:DNA recombination"/>
    <property type="evidence" value="ECO:0007669"/>
    <property type="project" value="UniProtKB-KW"/>
</dbReference>
<dbReference type="InterPro" id="IPR001584">
    <property type="entry name" value="Integrase_cat-core"/>
</dbReference>
<dbReference type="Pfam" id="PF13456">
    <property type="entry name" value="RVT_3"/>
    <property type="match status" value="1"/>
</dbReference>
<dbReference type="Gene3D" id="3.30.420.10">
    <property type="entry name" value="Ribonuclease H-like superfamily/Ribonuclease H"/>
    <property type="match status" value="2"/>
</dbReference>
<feature type="domain" description="Integrase catalytic" evidence="3">
    <location>
        <begin position="1252"/>
        <end position="1411"/>
    </location>
</feature>
<dbReference type="Gene3D" id="1.10.340.70">
    <property type="match status" value="1"/>
</dbReference>
<evidence type="ECO:0000313" key="4">
    <source>
        <dbReference type="EMBL" id="SPC89186.1"/>
    </source>
</evidence>
<proteinExistence type="predicted"/>
<evidence type="ECO:0000256" key="2">
    <source>
        <dbReference type="SAM" id="MobiDB-lite"/>
    </source>
</evidence>
<name>A0A2N9FE74_FAGSY</name>
<dbReference type="Pfam" id="PF17919">
    <property type="entry name" value="RT_RNaseH_2"/>
    <property type="match status" value="1"/>
</dbReference>
<reference evidence="4" key="1">
    <citation type="submission" date="2018-02" db="EMBL/GenBank/DDBJ databases">
        <authorList>
            <person name="Cohen D.B."/>
            <person name="Kent A.D."/>
        </authorList>
    </citation>
    <scope>NUCLEOTIDE SEQUENCE</scope>
</reference>
<dbReference type="PANTHER" id="PTHR48475">
    <property type="entry name" value="RIBONUCLEASE H"/>
    <property type="match status" value="1"/>
</dbReference>
<dbReference type="EMBL" id="OIVN01001048">
    <property type="protein sequence ID" value="SPC89186.1"/>
    <property type="molecule type" value="Genomic_DNA"/>
</dbReference>
<dbReference type="InterPro" id="IPR000477">
    <property type="entry name" value="RT_dom"/>
</dbReference>
<dbReference type="InterPro" id="IPR012337">
    <property type="entry name" value="RNaseH-like_sf"/>
</dbReference>
<feature type="compositionally biased region" description="Basic and acidic residues" evidence="2">
    <location>
        <begin position="75"/>
        <end position="90"/>
    </location>
</feature>
<dbReference type="CDD" id="cd09279">
    <property type="entry name" value="RNase_HI_like"/>
    <property type="match status" value="1"/>
</dbReference>
<evidence type="ECO:0000256" key="1">
    <source>
        <dbReference type="ARBA" id="ARBA00023172"/>
    </source>
</evidence>
<dbReference type="InterPro" id="IPR043128">
    <property type="entry name" value="Rev_trsase/Diguanyl_cyclase"/>
</dbReference>
<dbReference type="CDD" id="cd00303">
    <property type="entry name" value="retropepsin_like"/>
    <property type="match status" value="1"/>
</dbReference>
<gene>
    <name evidence="4" type="ORF">FSB_LOCUS17068</name>
</gene>
<feature type="compositionally biased region" description="Basic residues" evidence="2">
    <location>
        <begin position="119"/>
        <end position="135"/>
    </location>
</feature>
<dbReference type="InterPro" id="IPR036397">
    <property type="entry name" value="RNaseH_sf"/>
</dbReference>
<dbReference type="Pfam" id="PF00078">
    <property type="entry name" value="RVT_1"/>
    <property type="match status" value="1"/>
</dbReference>
<organism evidence="4">
    <name type="scientific">Fagus sylvatica</name>
    <name type="common">Beechnut</name>
    <dbReference type="NCBI Taxonomy" id="28930"/>
    <lineage>
        <taxon>Eukaryota</taxon>
        <taxon>Viridiplantae</taxon>
        <taxon>Streptophyta</taxon>
        <taxon>Embryophyta</taxon>
        <taxon>Tracheophyta</taxon>
        <taxon>Spermatophyta</taxon>
        <taxon>Magnoliopsida</taxon>
        <taxon>eudicotyledons</taxon>
        <taxon>Gunneridae</taxon>
        <taxon>Pentapetalae</taxon>
        <taxon>rosids</taxon>
        <taxon>fabids</taxon>
        <taxon>Fagales</taxon>
        <taxon>Fagaceae</taxon>
        <taxon>Fagus</taxon>
    </lineage>
</organism>
<evidence type="ECO:0000259" key="3">
    <source>
        <dbReference type="PROSITE" id="PS50994"/>
    </source>
</evidence>
<dbReference type="GO" id="GO:0015074">
    <property type="term" value="P:DNA integration"/>
    <property type="evidence" value="ECO:0007669"/>
    <property type="project" value="InterPro"/>
</dbReference>
<accession>A0A2N9FE74</accession>
<dbReference type="InterPro" id="IPR043502">
    <property type="entry name" value="DNA/RNA_pol_sf"/>
</dbReference>
<dbReference type="Gene3D" id="3.10.10.10">
    <property type="entry name" value="HIV Type 1 Reverse Transcriptase, subunit A, domain 1"/>
    <property type="match status" value="1"/>
</dbReference>
<dbReference type="InterPro" id="IPR041588">
    <property type="entry name" value="Integrase_H2C2"/>
</dbReference>
<dbReference type="PROSITE" id="PS50994">
    <property type="entry name" value="INTEGRASE"/>
    <property type="match status" value="1"/>
</dbReference>
<dbReference type="Gene3D" id="2.40.70.10">
    <property type="entry name" value="Acid Proteases"/>
    <property type="match status" value="1"/>
</dbReference>